<dbReference type="AlphaFoldDB" id="A0A2N5U4X8"/>
<comment type="caution">
    <text evidence="2">The sequence shown here is derived from an EMBL/GenBank/DDBJ whole genome shotgun (WGS) entry which is preliminary data.</text>
</comment>
<dbReference type="Proteomes" id="UP000235388">
    <property type="component" value="Unassembled WGS sequence"/>
</dbReference>
<reference evidence="2 3" key="1">
    <citation type="submission" date="2017-11" db="EMBL/GenBank/DDBJ databases">
        <title>De novo assembly and phasing of dikaryotic genomes from two isolates of Puccinia coronata f. sp. avenae, the causal agent of oat crown rust.</title>
        <authorList>
            <person name="Miller M.E."/>
            <person name="Zhang Y."/>
            <person name="Omidvar V."/>
            <person name="Sperschneider J."/>
            <person name="Schwessinger B."/>
            <person name="Raley C."/>
            <person name="Palmer J.M."/>
            <person name="Garnica D."/>
            <person name="Upadhyaya N."/>
            <person name="Rathjen J."/>
            <person name="Taylor J.M."/>
            <person name="Park R.F."/>
            <person name="Dodds P.N."/>
            <person name="Hirsch C.D."/>
            <person name="Kianian S.F."/>
            <person name="Figueroa M."/>
        </authorList>
    </citation>
    <scope>NUCLEOTIDE SEQUENCE [LARGE SCALE GENOMIC DNA]</scope>
    <source>
        <strain evidence="2">12NC29</strain>
    </source>
</reference>
<dbReference type="STRING" id="200324.A0A2N5U4X8"/>
<organism evidence="2 3">
    <name type="scientific">Puccinia coronata f. sp. avenae</name>
    <dbReference type="NCBI Taxonomy" id="200324"/>
    <lineage>
        <taxon>Eukaryota</taxon>
        <taxon>Fungi</taxon>
        <taxon>Dikarya</taxon>
        <taxon>Basidiomycota</taxon>
        <taxon>Pucciniomycotina</taxon>
        <taxon>Pucciniomycetes</taxon>
        <taxon>Pucciniales</taxon>
        <taxon>Pucciniaceae</taxon>
        <taxon>Puccinia</taxon>
    </lineage>
</organism>
<sequence>MTTDPSLPVAHNPPADPTKSSTLSVASNRPLPAKANQLPLSHEPTSKTTGLKIPASRMQLDSEAPQPTGIGSEQGFDPNNQMSITAVGNEEYVVANHLSDRQPITGAK</sequence>
<evidence type="ECO:0000313" key="3">
    <source>
        <dbReference type="Proteomes" id="UP000235388"/>
    </source>
</evidence>
<protein>
    <submittedName>
        <fullName evidence="2">Uncharacterized protein</fullName>
    </submittedName>
</protein>
<accession>A0A2N5U4X8</accession>
<evidence type="ECO:0000256" key="1">
    <source>
        <dbReference type="SAM" id="MobiDB-lite"/>
    </source>
</evidence>
<dbReference type="EMBL" id="PGCJ01000314">
    <property type="protein sequence ID" value="PLW32803.1"/>
    <property type="molecule type" value="Genomic_DNA"/>
</dbReference>
<name>A0A2N5U4X8_9BASI</name>
<gene>
    <name evidence="2" type="ORF">PCANC_18828</name>
</gene>
<proteinExistence type="predicted"/>
<feature type="compositionally biased region" description="Polar residues" evidence="1">
    <location>
        <begin position="18"/>
        <end position="27"/>
    </location>
</feature>
<evidence type="ECO:0000313" key="2">
    <source>
        <dbReference type="EMBL" id="PLW32803.1"/>
    </source>
</evidence>
<feature type="region of interest" description="Disordered" evidence="1">
    <location>
        <begin position="1"/>
        <end position="82"/>
    </location>
</feature>
<keyword evidence="3" id="KW-1185">Reference proteome</keyword>